<accession>A0A4Y7KRE5</accession>
<sequence>MATEENSQDSSVHKLRSPESGSGDMVDMMFAKRGCCCGNWLPSWERIRDDYNNDQDQDGRWWSKGISVFKKIREWSELVAGPKWKTFIRKFNKKGGNQYHQGKKFKYDPLDYARNFDDGRANGNFDDDFSYPDFSSRYASIPNSCKSSMDLGKDGPSFT</sequence>
<dbReference type="PANTHER" id="PTHR47076">
    <property type="entry name" value="NHL DOMAIN PROTEIN"/>
    <property type="match status" value="1"/>
</dbReference>
<dbReference type="OrthoDB" id="1723198at2759"/>
<proteinExistence type="predicted"/>
<evidence type="ECO:0000313" key="3">
    <source>
        <dbReference type="Proteomes" id="UP000316621"/>
    </source>
</evidence>
<reference evidence="2 3" key="1">
    <citation type="journal article" date="2018" name="Science">
        <title>The opium poppy genome and morphinan production.</title>
        <authorList>
            <person name="Guo L."/>
            <person name="Winzer T."/>
            <person name="Yang X."/>
            <person name="Li Y."/>
            <person name="Ning Z."/>
            <person name="He Z."/>
            <person name="Teodor R."/>
            <person name="Lu Y."/>
            <person name="Bowser T.A."/>
            <person name="Graham I.A."/>
            <person name="Ye K."/>
        </authorList>
    </citation>
    <scope>NUCLEOTIDE SEQUENCE [LARGE SCALE GENOMIC DNA]</scope>
    <source>
        <strain evidence="3">cv. HN1</strain>
        <tissue evidence="2">Leaves</tissue>
    </source>
</reference>
<organism evidence="2 3">
    <name type="scientific">Papaver somniferum</name>
    <name type="common">Opium poppy</name>
    <dbReference type="NCBI Taxonomy" id="3469"/>
    <lineage>
        <taxon>Eukaryota</taxon>
        <taxon>Viridiplantae</taxon>
        <taxon>Streptophyta</taxon>
        <taxon>Embryophyta</taxon>
        <taxon>Tracheophyta</taxon>
        <taxon>Spermatophyta</taxon>
        <taxon>Magnoliopsida</taxon>
        <taxon>Ranunculales</taxon>
        <taxon>Papaveraceae</taxon>
        <taxon>Papaveroideae</taxon>
        <taxon>Papaver</taxon>
    </lineage>
</organism>
<feature type="region of interest" description="Disordered" evidence="1">
    <location>
        <begin position="1"/>
        <end position="22"/>
    </location>
</feature>
<dbReference type="Gramene" id="RZC75913">
    <property type="protein sequence ID" value="RZC75913"/>
    <property type="gene ID" value="C5167_000075"/>
</dbReference>
<dbReference type="PANTHER" id="PTHR47076:SF1">
    <property type="entry name" value="NHL DOMAIN PROTEIN"/>
    <property type="match status" value="1"/>
</dbReference>
<evidence type="ECO:0000256" key="1">
    <source>
        <dbReference type="SAM" id="MobiDB-lite"/>
    </source>
</evidence>
<protein>
    <submittedName>
        <fullName evidence="2">Uncharacterized protein</fullName>
    </submittedName>
</protein>
<feature type="compositionally biased region" description="Polar residues" evidence="1">
    <location>
        <begin position="1"/>
        <end position="10"/>
    </location>
</feature>
<evidence type="ECO:0000313" key="2">
    <source>
        <dbReference type="EMBL" id="RZC75913.1"/>
    </source>
</evidence>
<dbReference type="Proteomes" id="UP000316621">
    <property type="component" value="Chromosome 9"/>
</dbReference>
<dbReference type="OMA" id="CFCCCAS"/>
<dbReference type="EMBL" id="CM010723">
    <property type="protein sequence ID" value="RZC75913.1"/>
    <property type="molecule type" value="Genomic_DNA"/>
</dbReference>
<keyword evidence="3" id="KW-1185">Reference proteome</keyword>
<gene>
    <name evidence="2" type="ORF">C5167_000075</name>
</gene>
<dbReference type="AlphaFoldDB" id="A0A4Y7KRE5"/>
<name>A0A4Y7KRE5_PAPSO</name>